<evidence type="ECO:0000256" key="1">
    <source>
        <dbReference type="SAM" id="MobiDB-lite"/>
    </source>
</evidence>
<feature type="compositionally biased region" description="Polar residues" evidence="1">
    <location>
        <begin position="118"/>
        <end position="131"/>
    </location>
</feature>
<feature type="region of interest" description="Disordered" evidence="1">
    <location>
        <begin position="118"/>
        <end position="159"/>
    </location>
</feature>
<feature type="compositionally biased region" description="Low complexity" evidence="1">
    <location>
        <begin position="149"/>
        <end position="158"/>
    </location>
</feature>
<sequence length="599" mass="65565">MSNVTDFPLARIGTPSFVPSLLTYIRNASGGLPIEPVIFQSILLCLIAGNKHLVLRTVEDDIGLVVKLAVKTLATVFGLLTHRLRIHRPTDLLVHDLSTMPGTSAFLRSLFVAVPGTNSSHPVQDEASTLTGYGARKYRKRPGSRSRSRSATVRSKASQYTKSISYPNDLLSAKSLNTAPSLSASDPDHNNPSATGVFVPSIHLNTASRNSSLSAIPQPIFPHSYSDPTPLREVRDSTRIQLPDALVISGLENASLASQRTLAELLTQCKVVLDDTDMSGVWALPKDFILVYVCLMDERERPPIHQHLLDKFALSATVSLHPTVRLLAKSFFRPVSHRSSPILSPLPQLANYPLESTPPFLAQTFPHRHISPGIITPSNDLQAVITPEAMNLLKELYSQVHISSNLHLYVSDLFSAARHHHQLEGRLVSITAIKDASDLSRAARVLGGDPTGMELINDTLRLDDVKTDDNSTTGGEVDEERFSKVSNDFGSAFVVVDPRLDINIEPRLSSEEEAQEDSGSVRPRALPVLDVTQADIARIVPRVLTHRLRVRDGPEDEVLAGAVFGATFSANSMQQEGGKKRELNRVTVKELLVEILQEV</sequence>
<proteinExistence type="predicted"/>
<comment type="caution">
    <text evidence="2">The sequence shown here is derived from an EMBL/GenBank/DDBJ whole genome shotgun (WGS) entry which is preliminary data.</text>
</comment>
<dbReference type="EMBL" id="MU793407">
    <property type="protein sequence ID" value="KAJ3783709.1"/>
    <property type="molecule type" value="Genomic_DNA"/>
</dbReference>
<keyword evidence="3" id="KW-1185">Reference proteome</keyword>
<dbReference type="Proteomes" id="UP001163798">
    <property type="component" value="Unassembled WGS sequence"/>
</dbReference>
<evidence type="ECO:0000313" key="2">
    <source>
        <dbReference type="EMBL" id="KAJ3783709.1"/>
    </source>
</evidence>
<protein>
    <submittedName>
        <fullName evidence="2">Uncharacterized protein</fullName>
    </submittedName>
</protein>
<reference evidence="2" key="1">
    <citation type="submission" date="2022-08" db="EMBL/GenBank/DDBJ databases">
        <authorList>
            <consortium name="DOE Joint Genome Institute"/>
            <person name="Min B."/>
            <person name="Riley R."/>
            <person name="Sierra-Patev S."/>
            <person name="Naranjo-Ortiz M."/>
            <person name="Looney B."/>
            <person name="Konkel Z."/>
            <person name="Slot J.C."/>
            <person name="Sakamoto Y."/>
            <person name="Steenwyk J.L."/>
            <person name="Rokas A."/>
            <person name="Carro J."/>
            <person name="Camarero S."/>
            <person name="Ferreira P."/>
            <person name="Molpeceres G."/>
            <person name="Ruiz-Duenas F.J."/>
            <person name="Serrano A."/>
            <person name="Henrissat B."/>
            <person name="Drula E."/>
            <person name="Hughes K.W."/>
            <person name="Mata J.L."/>
            <person name="Ishikawa N.K."/>
            <person name="Vargas-Isla R."/>
            <person name="Ushijima S."/>
            <person name="Smith C.A."/>
            <person name="Ahrendt S."/>
            <person name="Andreopoulos W."/>
            <person name="He G."/>
            <person name="Labutti K."/>
            <person name="Lipzen A."/>
            <person name="Ng V."/>
            <person name="Sandor L."/>
            <person name="Barry K."/>
            <person name="Martinez A.T."/>
            <person name="Xiao Y."/>
            <person name="Gibbons J.G."/>
            <person name="Terashima K."/>
            <person name="Hibbett D.S."/>
            <person name="Grigoriev I.V."/>
        </authorList>
    </citation>
    <scope>NUCLEOTIDE SEQUENCE</scope>
    <source>
        <strain evidence="2">TFB10291</strain>
    </source>
</reference>
<organism evidence="2 3">
    <name type="scientific">Lentinula aff. detonsa</name>
    <dbReference type="NCBI Taxonomy" id="2804958"/>
    <lineage>
        <taxon>Eukaryota</taxon>
        <taxon>Fungi</taxon>
        <taxon>Dikarya</taxon>
        <taxon>Basidiomycota</taxon>
        <taxon>Agaricomycotina</taxon>
        <taxon>Agaricomycetes</taxon>
        <taxon>Agaricomycetidae</taxon>
        <taxon>Agaricales</taxon>
        <taxon>Marasmiineae</taxon>
        <taxon>Omphalotaceae</taxon>
        <taxon>Lentinula</taxon>
    </lineage>
</organism>
<evidence type="ECO:0000313" key="3">
    <source>
        <dbReference type="Proteomes" id="UP001163798"/>
    </source>
</evidence>
<accession>A0AA38NL65</accession>
<feature type="compositionally biased region" description="Basic residues" evidence="1">
    <location>
        <begin position="136"/>
        <end position="148"/>
    </location>
</feature>
<name>A0AA38NL65_9AGAR</name>
<gene>
    <name evidence="2" type="ORF">GGU10DRAFT_316285</name>
</gene>
<dbReference type="AlphaFoldDB" id="A0AA38NL65"/>